<keyword evidence="1 2" id="KW-0238">DNA-binding</keyword>
<keyword evidence="5" id="KW-1185">Reference proteome</keyword>
<dbReference type="PANTHER" id="PTHR30055:SF226">
    <property type="entry name" value="HTH-TYPE TRANSCRIPTIONAL REGULATOR PKSA"/>
    <property type="match status" value="1"/>
</dbReference>
<dbReference type="Gene3D" id="1.10.357.10">
    <property type="entry name" value="Tetracycline Repressor, domain 2"/>
    <property type="match status" value="1"/>
</dbReference>
<reference evidence="4 5" key="1">
    <citation type="submission" date="2019-09" db="EMBL/GenBank/DDBJ databases">
        <title>Nocardioides panacisoli sp. nov., isolated from the soil of a ginseng field.</title>
        <authorList>
            <person name="Cho C."/>
        </authorList>
    </citation>
    <scope>NUCLEOTIDE SEQUENCE [LARGE SCALE GENOMIC DNA]</scope>
    <source>
        <strain evidence="4 5">BN130099</strain>
    </source>
</reference>
<evidence type="ECO:0000256" key="1">
    <source>
        <dbReference type="ARBA" id="ARBA00023125"/>
    </source>
</evidence>
<dbReference type="RefSeq" id="WP_149727110.1">
    <property type="nucleotide sequence ID" value="NZ_VUJV01000001.1"/>
</dbReference>
<dbReference type="SUPFAM" id="SSF46689">
    <property type="entry name" value="Homeodomain-like"/>
    <property type="match status" value="1"/>
</dbReference>
<dbReference type="AlphaFoldDB" id="A0A5B1LPE6"/>
<dbReference type="InterPro" id="IPR001647">
    <property type="entry name" value="HTH_TetR"/>
</dbReference>
<organism evidence="4 5">
    <name type="scientific">Nocardioides humilatus</name>
    <dbReference type="NCBI Taxonomy" id="2607660"/>
    <lineage>
        <taxon>Bacteria</taxon>
        <taxon>Bacillati</taxon>
        <taxon>Actinomycetota</taxon>
        <taxon>Actinomycetes</taxon>
        <taxon>Propionibacteriales</taxon>
        <taxon>Nocardioidaceae</taxon>
        <taxon>Nocardioides</taxon>
    </lineage>
</organism>
<dbReference type="GO" id="GO:0000976">
    <property type="term" value="F:transcription cis-regulatory region binding"/>
    <property type="evidence" value="ECO:0007669"/>
    <property type="project" value="TreeGrafter"/>
</dbReference>
<name>A0A5B1LPE6_9ACTN</name>
<dbReference type="PROSITE" id="PS50977">
    <property type="entry name" value="HTH_TETR_2"/>
    <property type="match status" value="1"/>
</dbReference>
<gene>
    <name evidence="4" type="ORF">F0U44_05070</name>
</gene>
<dbReference type="InterPro" id="IPR050109">
    <property type="entry name" value="HTH-type_TetR-like_transc_reg"/>
</dbReference>
<accession>A0A5B1LPE6</accession>
<sequence>MTTGRTYGGESAEDRATRRRIQLLNAGLELFGTAGYRQATVRQICREAGITDRYFYEQFASTEDLLIAVYDVCVDRLAQAAVIAVGESEGGVVQIARAGLDALLGVVEDDPRLARVVWFEVLGVSARVEQRYLSQMTTFGELVVSLLGDRESLREIGETELRILADAAVGGISHAVVSWTVSDFQPPRVRLVESLATFLGGAASAFLQA</sequence>
<evidence type="ECO:0000313" key="5">
    <source>
        <dbReference type="Proteomes" id="UP000325003"/>
    </source>
</evidence>
<dbReference type="GO" id="GO:0003700">
    <property type="term" value="F:DNA-binding transcription factor activity"/>
    <property type="evidence" value="ECO:0007669"/>
    <property type="project" value="TreeGrafter"/>
</dbReference>
<evidence type="ECO:0000259" key="3">
    <source>
        <dbReference type="PROSITE" id="PS50977"/>
    </source>
</evidence>
<dbReference type="PANTHER" id="PTHR30055">
    <property type="entry name" value="HTH-TYPE TRANSCRIPTIONAL REGULATOR RUTR"/>
    <property type="match status" value="1"/>
</dbReference>
<dbReference type="PRINTS" id="PR00455">
    <property type="entry name" value="HTHTETR"/>
</dbReference>
<dbReference type="InterPro" id="IPR009057">
    <property type="entry name" value="Homeodomain-like_sf"/>
</dbReference>
<feature type="DNA-binding region" description="H-T-H motif" evidence="2">
    <location>
        <begin position="40"/>
        <end position="59"/>
    </location>
</feature>
<evidence type="ECO:0000256" key="2">
    <source>
        <dbReference type="PROSITE-ProRule" id="PRU00335"/>
    </source>
</evidence>
<protein>
    <submittedName>
        <fullName evidence="4">TetR/AcrR family transcriptional regulator</fullName>
    </submittedName>
</protein>
<comment type="caution">
    <text evidence="4">The sequence shown here is derived from an EMBL/GenBank/DDBJ whole genome shotgun (WGS) entry which is preliminary data.</text>
</comment>
<dbReference type="Proteomes" id="UP000325003">
    <property type="component" value="Unassembled WGS sequence"/>
</dbReference>
<proteinExistence type="predicted"/>
<evidence type="ECO:0000313" key="4">
    <source>
        <dbReference type="EMBL" id="KAA1421650.1"/>
    </source>
</evidence>
<reference evidence="4 5" key="2">
    <citation type="submission" date="2019-09" db="EMBL/GenBank/DDBJ databases">
        <authorList>
            <person name="Jin C."/>
        </authorList>
    </citation>
    <scope>NUCLEOTIDE SEQUENCE [LARGE SCALE GENOMIC DNA]</scope>
    <source>
        <strain evidence="4 5">BN130099</strain>
    </source>
</reference>
<dbReference type="EMBL" id="VUJV01000001">
    <property type="protein sequence ID" value="KAA1421650.1"/>
    <property type="molecule type" value="Genomic_DNA"/>
</dbReference>
<dbReference type="Pfam" id="PF00440">
    <property type="entry name" value="TetR_N"/>
    <property type="match status" value="1"/>
</dbReference>
<feature type="domain" description="HTH tetR-type" evidence="3">
    <location>
        <begin position="17"/>
        <end position="77"/>
    </location>
</feature>